<evidence type="ECO:0000256" key="1">
    <source>
        <dbReference type="SAM" id="Coils"/>
    </source>
</evidence>
<dbReference type="GO" id="GO:0016853">
    <property type="term" value="F:isomerase activity"/>
    <property type="evidence" value="ECO:0007669"/>
    <property type="project" value="UniProtKB-KW"/>
</dbReference>
<feature type="domain" description="Mycothiol-dependent maleylpyruvate isomerase metal-binding" evidence="3">
    <location>
        <begin position="12"/>
        <end position="147"/>
    </location>
</feature>
<dbReference type="NCBIfam" id="TIGR03083">
    <property type="entry name" value="maleylpyruvate isomerase family mycothiol-dependent enzyme"/>
    <property type="match status" value="1"/>
</dbReference>
<feature type="coiled-coil region" evidence="1">
    <location>
        <begin position="1"/>
        <end position="28"/>
    </location>
</feature>
<dbReference type="RefSeq" id="WP_285627208.1">
    <property type="nucleotide sequence ID" value="NZ_BSTJ01000007.1"/>
</dbReference>
<dbReference type="EMBL" id="BSTJ01000007">
    <property type="protein sequence ID" value="GLY77549.1"/>
    <property type="molecule type" value="Genomic_DNA"/>
</dbReference>
<keyword evidence="1" id="KW-0175">Coiled coil</keyword>
<dbReference type="AlphaFoldDB" id="A0A9W6RL74"/>
<evidence type="ECO:0000259" key="3">
    <source>
        <dbReference type="Pfam" id="PF11716"/>
    </source>
</evidence>
<proteinExistence type="predicted"/>
<evidence type="ECO:0000313" key="4">
    <source>
        <dbReference type="EMBL" id="GLY77549.1"/>
    </source>
</evidence>
<sequence length="238" mass="26359">MEEVRATLAEVEAASKRLTATAAELTDDDLRAPSRLPGWTRGHVLAHLARNADSCWNLLEWARTGAMIRQYPDDRVREAGVEANSGRPATELRAELRLAVERFALQAATLPEAAWRSTVAARSGWTHPAWYVLHRRWREVEAHHVDLDFGYTHTDWSPAYVRWELGETLAAIRLDGGLAAGRVRATDLDVDVRLGDGPEISAPGHELLAWLTGRGGASAARWPAPPTWPGAPARWRES</sequence>
<feature type="region of interest" description="Disordered" evidence="2">
    <location>
        <begin position="217"/>
        <end position="238"/>
    </location>
</feature>
<dbReference type="Pfam" id="PF11716">
    <property type="entry name" value="MDMPI_N"/>
    <property type="match status" value="1"/>
</dbReference>
<reference evidence="4" key="1">
    <citation type="submission" date="2023-03" db="EMBL/GenBank/DDBJ databases">
        <title>Actinoallomurus iriomotensis NBRC 103681.</title>
        <authorList>
            <person name="Ichikawa N."/>
            <person name="Sato H."/>
            <person name="Tonouchi N."/>
        </authorList>
    </citation>
    <scope>NUCLEOTIDE SEQUENCE</scope>
    <source>
        <strain evidence="4">NBRC 103681</strain>
    </source>
</reference>
<dbReference type="InterPro" id="IPR017517">
    <property type="entry name" value="Maleyloyr_isom"/>
</dbReference>
<comment type="caution">
    <text evidence="4">The sequence shown here is derived from an EMBL/GenBank/DDBJ whole genome shotgun (WGS) entry which is preliminary data.</text>
</comment>
<protein>
    <submittedName>
        <fullName evidence="4">Maleylpyruvate isomerase</fullName>
    </submittedName>
</protein>
<dbReference type="GO" id="GO:0046872">
    <property type="term" value="F:metal ion binding"/>
    <property type="evidence" value="ECO:0007669"/>
    <property type="project" value="InterPro"/>
</dbReference>
<accession>A0A9W6RL74</accession>
<dbReference type="SUPFAM" id="SSF109854">
    <property type="entry name" value="DinB/YfiT-like putative metalloenzymes"/>
    <property type="match status" value="1"/>
</dbReference>
<name>A0A9W6RL74_9ACTN</name>
<dbReference type="Proteomes" id="UP001165135">
    <property type="component" value="Unassembled WGS sequence"/>
</dbReference>
<dbReference type="InterPro" id="IPR034660">
    <property type="entry name" value="DinB/YfiT-like"/>
</dbReference>
<evidence type="ECO:0000256" key="2">
    <source>
        <dbReference type="SAM" id="MobiDB-lite"/>
    </source>
</evidence>
<organism evidence="4 5">
    <name type="scientific">Actinoallomurus iriomotensis</name>
    <dbReference type="NCBI Taxonomy" id="478107"/>
    <lineage>
        <taxon>Bacteria</taxon>
        <taxon>Bacillati</taxon>
        <taxon>Actinomycetota</taxon>
        <taxon>Actinomycetes</taxon>
        <taxon>Streptosporangiales</taxon>
        <taxon>Thermomonosporaceae</taxon>
        <taxon>Actinoallomurus</taxon>
    </lineage>
</organism>
<gene>
    <name evidence="4" type="ORF">Airi01_058160</name>
</gene>
<keyword evidence="4" id="KW-0413">Isomerase</keyword>
<dbReference type="Gene3D" id="1.20.120.450">
    <property type="entry name" value="dinb family like domain"/>
    <property type="match status" value="1"/>
</dbReference>
<evidence type="ECO:0000313" key="5">
    <source>
        <dbReference type="Proteomes" id="UP001165135"/>
    </source>
</evidence>
<dbReference type="InterPro" id="IPR024344">
    <property type="entry name" value="MDMPI_metal-binding"/>
</dbReference>